<dbReference type="PRINTS" id="PR00413">
    <property type="entry name" value="HADHALOGNASE"/>
</dbReference>
<keyword evidence="1" id="KW-1185">Reference proteome</keyword>
<keyword evidence="2" id="KW-0808">Transferase</keyword>
<evidence type="ECO:0000313" key="1">
    <source>
        <dbReference type="Proteomes" id="UP000813463"/>
    </source>
</evidence>
<sequence>MTINDSKICAIILDLDGTLLDTEIATRSVLRDFLESYGKVLITDKEHGRMGRTQKESAVAIVKNYQLPLTPDQFIAEITPLYRSMFSYLLHFRWKDAKALPGANLLLQYLHKHQIPFALASNSLREYIDAKISHQKGWKEWFSVILGSDQVQSGKPSPDLYLEAAKRMSVDPSNCLVIEDSLIGVKAAKAAGMKVVVVPSQSEADAAALADLSLHSLLDFKPELWGLPCFDQ</sequence>
<dbReference type="SFLD" id="SFLDS00003">
    <property type="entry name" value="Haloacid_Dehalogenase"/>
    <property type="match status" value="1"/>
</dbReference>
<reference evidence="2" key="2">
    <citation type="submission" date="2025-08" db="UniProtKB">
        <authorList>
            <consortium name="RefSeq"/>
        </authorList>
    </citation>
    <scope>IDENTIFICATION</scope>
    <source>
        <tissue evidence="2">Leaf</tissue>
    </source>
</reference>
<dbReference type="Gene3D" id="3.40.50.1000">
    <property type="entry name" value="HAD superfamily/HAD-like"/>
    <property type="match status" value="1"/>
</dbReference>
<gene>
    <name evidence="2" type="primary">LOC110782660</name>
</gene>
<name>A0ABM3RUL1_SPIOL</name>
<dbReference type="SUPFAM" id="SSF56784">
    <property type="entry name" value="HAD-like"/>
    <property type="match status" value="1"/>
</dbReference>
<dbReference type="InterPro" id="IPR036412">
    <property type="entry name" value="HAD-like_sf"/>
</dbReference>
<dbReference type="Proteomes" id="UP000813463">
    <property type="component" value="Chromosome 4"/>
</dbReference>
<proteinExistence type="predicted"/>
<dbReference type="NCBIfam" id="TIGR01509">
    <property type="entry name" value="HAD-SF-IA-v3"/>
    <property type="match status" value="1"/>
</dbReference>
<protein>
    <submittedName>
        <fullName evidence="2">Bifunctional riboflavin kinase/FMN phosphatase isoform X1</fullName>
    </submittedName>
</protein>
<dbReference type="InterPro" id="IPR023214">
    <property type="entry name" value="HAD_sf"/>
</dbReference>
<dbReference type="RefSeq" id="XP_056699314.1">
    <property type="nucleotide sequence ID" value="XM_056843336.1"/>
</dbReference>
<dbReference type="Gene3D" id="1.10.150.240">
    <property type="entry name" value="Putative phosphatase, domain 2"/>
    <property type="match status" value="1"/>
</dbReference>
<dbReference type="InterPro" id="IPR006439">
    <property type="entry name" value="HAD-SF_hydro_IA"/>
</dbReference>
<dbReference type="InterPro" id="IPR023198">
    <property type="entry name" value="PGP-like_dom2"/>
</dbReference>
<dbReference type="PANTHER" id="PTHR18901:SF44">
    <property type="entry name" value="OS01G0757900 PROTEIN"/>
    <property type="match status" value="1"/>
</dbReference>
<organism evidence="1 2">
    <name type="scientific">Spinacia oleracea</name>
    <name type="common">Spinach</name>
    <dbReference type="NCBI Taxonomy" id="3562"/>
    <lineage>
        <taxon>Eukaryota</taxon>
        <taxon>Viridiplantae</taxon>
        <taxon>Streptophyta</taxon>
        <taxon>Embryophyta</taxon>
        <taxon>Tracheophyta</taxon>
        <taxon>Spermatophyta</taxon>
        <taxon>Magnoliopsida</taxon>
        <taxon>eudicotyledons</taxon>
        <taxon>Gunneridae</taxon>
        <taxon>Pentapetalae</taxon>
        <taxon>Caryophyllales</taxon>
        <taxon>Chenopodiaceae</taxon>
        <taxon>Chenopodioideae</taxon>
        <taxon>Anserineae</taxon>
        <taxon>Spinacia</taxon>
    </lineage>
</organism>
<dbReference type="GeneID" id="110782660"/>
<dbReference type="PANTHER" id="PTHR18901">
    <property type="entry name" value="2-DEOXYGLUCOSE-6-PHOSPHATE PHOSPHATASE 2"/>
    <property type="match status" value="1"/>
</dbReference>
<accession>A0ABM3RUL1</accession>
<keyword evidence="2" id="KW-0418">Kinase</keyword>
<evidence type="ECO:0000313" key="2">
    <source>
        <dbReference type="RefSeq" id="XP_056699314.1"/>
    </source>
</evidence>
<dbReference type="SFLD" id="SFLDG01129">
    <property type="entry name" value="C1.5:_HAD__Beta-PGM__Phosphata"/>
    <property type="match status" value="1"/>
</dbReference>
<dbReference type="GO" id="GO:0016301">
    <property type="term" value="F:kinase activity"/>
    <property type="evidence" value="ECO:0007669"/>
    <property type="project" value="UniProtKB-KW"/>
</dbReference>
<dbReference type="SFLD" id="SFLDG01135">
    <property type="entry name" value="C1.5.6:_HAD__Beta-PGM__Phospha"/>
    <property type="match status" value="1"/>
</dbReference>
<reference evidence="1" key="1">
    <citation type="journal article" date="2021" name="Nat. Commun.">
        <title>Genomic analyses provide insights into spinach domestication and the genetic basis of agronomic traits.</title>
        <authorList>
            <person name="Cai X."/>
            <person name="Sun X."/>
            <person name="Xu C."/>
            <person name="Sun H."/>
            <person name="Wang X."/>
            <person name="Ge C."/>
            <person name="Zhang Z."/>
            <person name="Wang Q."/>
            <person name="Fei Z."/>
            <person name="Jiao C."/>
            <person name="Wang Q."/>
        </authorList>
    </citation>
    <scope>NUCLEOTIDE SEQUENCE [LARGE SCALE GENOMIC DNA]</scope>
    <source>
        <strain evidence="1">cv. Varoflay</strain>
    </source>
</reference>
<dbReference type="Pfam" id="PF00702">
    <property type="entry name" value="Hydrolase"/>
    <property type="match status" value="1"/>
</dbReference>